<evidence type="ECO:0000259" key="4">
    <source>
        <dbReference type="PROSITE" id="PS51782"/>
    </source>
</evidence>
<dbReference type="Pfam" id="PF01551">
    <property type="entry name" value="Peptidase_M23"/>
    <property type="match status" value="1"/>
</dbReference>
<dbReference type="Gene3D" id="3.10.350.10">
    <property type="entry name" value="LysM domain"/>
    <property type="match status" value="1"/>
</dbReference>
<evidence type="ECO:0000256" key="3">
    <source>
        <dbReference type="SAM" id="SignalP"/>
    </source>
</evidence>
<dbReference type="GO" id="GO:0004222">
    <property type="term" value="F:metalloendopeptidase activity"/>
    <property type="evidence" value="ECO:0007669"/>
    <property type="project" value="TreeGrafter"/>
</dbReference>
<dbReference type="PROSITE" id="PS51782">
    <property type="entry name" value="LYSM"/>
    <property type="match status" value="1"/>
</dbReference>
<dbReference type="EMBL" id="CP015519">
    <property type="protein sequence ID" value="APG26819.1"/>
    <property type="molecule type" value="Genomic_DNA"/>
</dbReference>
<dbReference type="PANTHER" id="PTHR21666">
    <property type="entry name" value="PEPTIDASE-RELATED"/>
    <property type="match status" value="1"/>
</dbReference>
<comment type="similarity">
    <text evidence="1">Belongs to the E.coli NlpD/Haemophilus LppB family.</text>
</comment>
<feature type="signal peptide" evidence="3">
    <location>
        <begin position="1"/>
        <end position="21"/>
    </location>
</feature>
<dbReference type="AlphaFoldDB" id="A0A1L3GLL2"/>
<reference evidence="5 6" key="1">
    <citation type="journal article" date="2017" name="Genome Announc.">
        <title>Complete Genome Sequences of Two Acetylene-Fermenting Pelobacter acetylenicus Strains.</title>
        <authorList>
            <person name="Sutton J.M."/>
            <person name="Baesman S.M."/>
            <person name="Fierst J.L."/>
            <person name="Poret-Peterson A.T."/>
            <person name="Oremland R.S."/>
            <person name="Dunlap D.S."/>
            <person name="Akob D.M."/>
        </authorList>
    </citation>
    <scope>NUCLEOTIDE SEQUENCE [LARGE SCALE GENOMIC DNA]</scope>
    <source>
        <strain evidence="5 6">SFB93</strain>
    </source>
</reference>
<dbReference type="RefSeq" id="WP_072282779.1">
    <property type="nucleotide sequence ID" value="NZ_CP015519.1"/>
</dbReference>
<evidence type="ECO:0000256" key="2">
    <source>
        <dbReference type="SAM" id="MobiDB-lite"/>
    </source>
</evidence>
<feature type="region of interest" description="Disordered" evidence="2">
    <location>
        <begin position="87"/>
        <end position="130"/>
    </location>
</feature>
<dbReference type="SUPFAM" id="SSF51261">
    <property type="entry name" value="Duplicated hybrid motif"/>
    <property type="match status" value="1"/>
</dbReference>
<dbReference type="InterPro" id="IPR018392">
    <property type="entry name" value="LysM"/>
</dbReference>
<dbReference type="InterPro" id="IPR011055">
    <property type="entry name" value="Dup_hybrid_motif"/>
</dbReference>
<organism evidence="5 6">
    <name type="scientific">Syntrophotalea acetylenivorans</name>
    <dbReference type="NCBI Taxonomy" id="1842532"/>
    <lineage>
        <taxon>Bacteria</taxon>
        <taxon>Pseudomonadati</taxon>
        <taxon>Thermodesulfobacteriota</taxon>
        <taxon>Desulfuromonadia</taxon>
        <taxon>Desulfuromonadales</taxon>
        <taxon>Syntrophotaleaceae</taxon>
        <taxon>Syntrophotalea</taxon>
    </lineage>
</organism>
<dbReference type="CDD" id="cd12797">
    <property type="entry name" value="M23_peptidase"/>
    <property type="match status" value="1"/>
</dbReference>
<name>A0A1L3GLL2_9BACT</name>
<keyword evidence="3" id="KW-0732">Signal</keyword>
<dbReference type="OrthoDB" id="9795421at2"/>
<dbReference type="Pfam" id="PF01476">
    <property type="entry name" value="LysM"/>
    <property type="match status" value="1"/>
</dbReference>
<dbReference type="InterPro" id="IPR050570">
    <property type="entry name" value="Cell_wall_metabolism_enzyme"/>
</dbReference>
<feature type="compositionally biased region" description="Basic residues" evidence="2">
    <location>
        <begin position="87"/>
        <end position="99"/>
    </location>
</feature>
<dbReference type="STRING" id="1842532.A7E78_02485"/>
<gene>
    <name evidence="5" type="ORF">A7E78_02485</name>
</gene>
<protein>
    <recommendedName>
        <fullName evidence="4">LysM domain-containing protein</fullName>
    </recommendedName>
</protein>
<keyword evidence="6" id="KW-1185">Reference proteome</keyword>
<dbReference type="Gene3D" id="2.70.70.10">
    <property type="entry name" value="Glucose Permease (Domain IIA)"/>
    <property type="match status" value="1"/>
</dbReference>
<dbReference type="PROSITE" id="PS51257">
    <property type="entry name" value="PROKAR_LIPOPROTEIN"/>
    <property type="match status" value="1"/>
</dbReference>
<dbReference type="InterPro" id="IPR016047">
    <property type="entry name" value="M23ase_b-sheet_dom"/>
</dbReference>
<evidence type="ECO:0000313" key="6">
    <source>
        <dbReference type="Proteomes" id="UP000182517"/>
    </source>
</evidence>
<dbReference type="Proteomes" id="UP000182517">
    <property type="component" value="Chromosome"/>
</dbReference>
<proteinExistence type="inferred from homology"/>
<evidence type="ECO:0000313" key="5">
    <source>
        <dbReference type="EMBL" id="APG26819.1"/>
    </source>
</evidence>
<dbReference type="CDD" id="cd00118">
    <property type="entry name" value="LysM"/>
    <property type="match status" value="1"/>
</dbReference>
<feature type="domain" description="LysM" evidence="4">
    <location>
        <begin position="26"/>
        <end position="70"/>
    </location>
</feature>
<dbReference type="InterPro" id="IPR036779">
    <property type="entry name" value="LysM_dom_sf"/>
</dbReference>
<dbReference type="KEGG" id="pef:A7E78_02485"/>
<sequence>MFSALRLALLLALFLFFSGCAAPKGVYHTVKRGQTLYRIGHVYRVDVNHIARINRLTDRSQLEVGQRLFIPGADSVKYVPPMAVARSKKSVKLPTRKSQKPVARQASRPATKKQSSKPVSRSVPRPVQPTKKAMATKGVFVWPVQGKVIKKFGQNGKHANKGIEVSARGGSAIVAAAAGKVTYSGDGIKGFGNLIILKHDDSYFTVYGFNQANLVKSGSFVSQGQKIALAGKPPAGGNPRLHFEIRRGKEAVNPLALLP</sequence>
<feature type="chain" id="PRO_5012521174" description="LysM domain-containing protein" evidence="3">
    <location>
        <begin position="22"/>
        <end position="259"/>
    </location>
</feature>
<dbReference type="SMART" id="SM00257">
    <property type="entry name" value="LysM"/>
    <property type="match status" value="1"/>
</dbReference>
<evidence type="ECO:0000256" key="1">
    <source>
        <dbReference type="ARBA" id="ARBA00038420"/>
    </source>
</evidence>
<feature type="compositionally biased region" description="Low complexity" evidence="2">
    <location>
        <begin position="116"/>
        <end position="129"/>
    </location>
</feature>
<dbReference type="PANTHER" id="PTHR21666:SF263">
    <property type="entry name" value="MUREIN HYDROLASE ACTIVATOR NLPD"/>
    <property type="match status" value="1"/>
</dbReference>
<accession>A0A1L3GLL2</accession>